<dbReference type="OrthoDB" id="9776801at2"/>
<dbReference type="PANTHER" id="PTHR33376">
    <property type="match status" value="1"/>
</dbReference>
<organism evidence="2 3">
    <name type="scientific">Pirellulimonas nuda</name>
    <dbReference type="NCBI Taxonomy" id="2528009"/>
    <lineage>
        <taxon>Bacteria</taxon>
        <taxon>Pseudomonadati</taxon>
        <taxon>Planctomycetota</taxon>
        <taxon>Planctomycetia</taxon>
        <taxon>Pirellulales</taxon>
        <taxon>Lacipirellulaceae</taxon>
        <taxon>Pirellulimonas</taxon>
    </lineage>
</organism>
<keyword evidence="3" id="KW-1185">Reference proteome</keyword>
<evidence type="ECO:0000313" key="3">
    <source>
        <dbReference type="Proteomes" id="UP000317429"/>
    </source>
</evidence>
<dbReference type="KEGG" id="pnd:Pla175_38460"/>
<evidence type="ECO:0000256" key="1">
    <source>
        <dbReference type="ARBA" id="ARBA00022729"/>
    </source>
</evidence>
<evidence type="ECO:0000313" key="2">
    <source>
        <dbReference type="EMBL" id="QDU90442.1"/>
    </source>
</evidence>
<dbReference type="Gene3D" id="3.40.190.170">
    <property type="entry name" value="Bacterial extracellular solute-binding protein, family 7"/>
    <property type="match status" value="1"/>
</dbReference>
<protein>
    <submittedName>
        <fullName evidence="2">C4-dicarboxylate-binding periplasmic protein</fullName>
    </submittedName>
</protein>
<dbReference type="RefSeq" id="WP_145288926.1">
    <property type="nucleotide sequence ID" value="NZ_CP036291.1"/>
</dbReference>
<dbReference type="InterPro" id="IPR004682">
    <property type="entry name" value="TRAP_DctP"/>
</dbReference>
<name>A0A518DG86_9BACT</name>
<dbReference type="AlphaFoldDB" id="A0A518DG86"/>
<dbReference type="NCBIfam" id="TIGR00787">
    <property type="entry name" value="dctP"/>
    <property type="match status" value="1"/>
</dbReference>
<sequence>MTGIVRLRTKKVIVGKSTSFLLLGLLAVTLAATAVAALGLGQGVHSGPLVLKLGHSLDQSHPVHVAMEHMAQRLAEKSGGTMLLEIAPNGQLGSETDCIEYLQRGALALAKTSTSPLESFVPSMAVFGVPYAFRDEDHFWKVIEGEIGEELLAAGADHGVHGLCYYDAGARSFYTVNRPILAPDDLKGLKIRVQESKTSIAMLKALGGSPTPMSFGELYSALQQRIVDGAENNPPSFTSTRHCEVCKDYSLDEHSRTPDILLVSELWWDRLNADQKRWLTEAADESTTVQRRLWREETNKALRTAESEGVRIHRPDKSAFIEKVAEMHEAYGDSEIGVLLRRIEEVR</sequence>
<gene>
    <name evidence="2" type="primary">dctP</name>
    <name evidence="2" type="ORF">Pla175_38460</name>
</gene>
<reference evidence="2 3" key="1">
    <citation type="submission" date="2019-02" db="EMBL/GenBank/DDBJ databases">
        <title>Deep-cultivation of Planctomycetes and their phenomic and genomic characterization uncovers novel biology.</title>
        <authorList>
            <person name="Wiegand S."/>
            <person name="Jogler M."/>
            <person name="Boedeker C."/>
            <person name="Pinto D."/>
            <person name="Vollmers J."/>
            <person name="Rivas-Marin E."/>
            <person name="Kohn T."/>
            <person name="Peeters S.H."/>
            <person name="Heuer A."/>
            <person name="Rast P."/>
            <person name="Oberbeckmann S."/>
            <person name="Bunk B."/>
            <person name="Jeske O."/>
            <person name="Meyerdierks A."/>
            <person name="Storesund J.E."/>
            <person name="Kallscheuer N."/>
            <person name="Luecker S."/>
            <person name="Lage O.M."/>
            <person name="Pohl T."/>
            <person name="Merkel B.J."/>
            <person name="Hornburger P."/>
            <person name="Mueller R.-W."/>
            <person name="Bruemmer F."/>
            <person name="Labrenz M."/>
            <person name="Spormann A.M."/>
            <person name="Op den Camp H."/>
            <person name="Overmann J."/>
            <person name="Amann R."/>
            <person name="Jetten M.S.M."/>
            <person name="Mascher T."/>
            <person name="Medema M.H."/>
            <person name="Devos D.P."/>
            <person name="Kaster A.-K."/>
            <person name="Ovreas L."/>
            <person name="Rohde M."/>
            <person name="Galperin M.Y."/>
            <person name="Jogler C."/>
        </authorList>
    </citation>
    <scope>NUCLEOTIDE SEQUENCE [LARGE SCALE GENOMIC DNA]</scope>
    <source>
        <strain evidence="2 3">Pla175</strain>
    </source>
</reference>
<dbReference type="Pfam" id="PF03480">
    <property type="entry name" value="DctP"/>
    <property type="match status" value="1"/>
</dbReference>
<dbReference type="GO" id="GO:0055085">
    <property type="term" value="P:transmembrane transport"/>
    <property type="evidence" value="ECO:0007669"/>
    <property type="project" value="InterPro"/>
</dbReference>
<dbReference type="GO" id="GO:0030246">
    <property type="term" value="F:carbohydrate binding"/>
    <property type="evidence" value="ECO:0007669"/>
    <property type="project" value="TreeGrafter"/>
</dbReference>
<dbReference type="Proteomes" id="UP000317429">
    <property type="component" value="Chromosome"/>
</dbReference>
<dbReference type="CDD" id="cd13671">
    <property type="entry name" value="PBP2_TRAP_SBP_like_3"/>
    <property type="match status" value="1"/>
</dbReference>
<dbReference type="InterPro" id="IPR018389">
    <property type="entry name" value="DctP_fam"/>
</dbReference>
<dbReference type="PIRSF" id="PIRSF006470">
    <property type="entry name" value="DctB"/>
    <property type="match status" value="1"/>
</dbReference>
<dbReference type="GO" id="GO:0030288">
    <property type="term" value="C:outer membrane-bounded periplasmic space"/>
    <property type="evidence" value="ECO:0007669"/>
    <property type="project" value="InterPro"/>
</dbReference>
<accession>A0A518DG86</accession>
<dbReference type="NCBIfam" id="NF037995">
    <property type="entry name" value="TRAP_S1"/>
    <property type="match status" value="1"/>
</dbReference>
<keyword evidence="1" id="KW-0732">Signal</keyword>
<dbReference type="EMBL" id="CP036291">
    <property type="protein sequence ID" value="QDU90442.1"/>
    <property type="molecule type" value="Genomic_DNA"/>
</dbReference>
<dbReference type="InterPro" id="IPR038404">
    <property type="entry name" value="TRAP_DctP_sf"/>
</dbReference>
<proteinExistence type="predicted"/>
<dbReference type="PANTHER" id="PTHR33376:SF2">
    <property type="entry name" value="DICARBOXYLATE-BINDING PERIPLASMIC PROTEIN"/>
    <property type="match status" value="1"/>
</dbReference>